<dbReference type="Gene3D" id="3.40.50.1970">
    <property type="match status" value="1"/>
</dbReference>
<dbReference type="InterPro" id="IPR030963">
    <property type="entry name" value="DHQ_synth_fam"/>
</dbReference>
<comment type="subcellular location">
    <subcellularLocation>
        <location evidence="4 18">Cytoplasm</location>
    </subcellularLocation>
</comment>
<evidence type="ECO:0000256" key="10">
    <source>
        <dbReference type="ARBA" id="ARBA00022605"/>
    </source>
</evidence>
<feature type="binding site" evidence="18">
    <location>
        <position position="242"/>
    </location>
    <ligand>
        <name>Zn(2+)</name>
        <dbReference type="ChEBI" id="CHEBI:29105"/>
    </ligand>
</feature>
<dbReference type="EC" id="4.2.3.4" evidence="7 18"/>
<evidence type="ECO:0000256" key="1">
    <source>
        <dbReference type="ARBA" id="ARBA00001393"/>
    </source>
</evidence>
<proteinExistence type="inferred from homology"/>
<accession>A0A917LY17</accession>
<evidence type="ECO:0000256" key="11">
    <source>
        <dbReference type="ARBA" id="ARBA00022723"/>
    </source>
</evidence>
<name>A0A917LY17_9BACI</name>
<keyword evidence="16 18" id="KW-0456">Lyase</keyword>
<dbReference type="GO" id="GO:0008652">
    <property type="term" value="P:amino acid biosynthetic process"/>
    <property type="evidence" value="ECO:0007669"/>
    <property type="project" value="UniProtKB-KW"/>
</dbReference>
<comment type="function">
    <text evidence="18">Catalyzes the conversion of 3-deoxy-D-arabino-heptulosonate 7-phosphate (DAHP) to dehydroquinate (DHQ).</text>
</comment>
<sequence>MKQITIKTSTHSYNIYTGKNIRFNVKEFLPKKYSSILIISDDTVNGLYLDDVKGSFSADEQVFHSVIPSGESSKSIHTYYQLQTDAIKFGLDRQSLIIALGGGVVGDIAGFAASTYMRGIDYIQMPTTILAHDSSVGGKVAINHDLGKNMIGSFYPPVAVVYDVHTLQSLSEREIRSGYAELIKEAFIADEAFFHTLMSTKLHEISAEQLEMHLLEGIKIKASIVENDEKETGIRKYLNFGHTLGHALETEKGYGTLTHGEAVAIGTLFALRVSESVFTSNLPYDIYYEWLKNNHYPLHLDHLNIEKIIKMMKSDKKAVNKQVQMVLLRNITEPTVVEVDDQDLKQLLDIFLRELVKN</sequence>
<dbReference type="GO" id="GO:0046872">
    <property type="term" value="F:metal ion binding"/>
    <property type="evidence" value="ECO:0007669"/>
    <property type="project" value="UniProtKB-KW"/>
</dbReference>
<organism evidence="21 22">
    <name type="scientific">Virgibacillus oceani</name>
    <dbReference type="NCBI Taxonomy" id="1479511"/>
    <lineage>
        <taxon>Bacteria</taxon>
        <taxon>Bacillati</taxon>
        <taxon>Bacillota</taxon>
        <taxon>Bacilli</taxon>
        <taxon>Bacillales</taxon>
        <taxon>Bacillaceae</taxon>
        <taxon>Virgibacillus</taxon>
    </lineage>
</organism>
<evidence type="ECO:0000256" key="8">
    <source>
        <dbReference type="ARBA" id="ARBA00017684"/>
    </source>
</evidence>
<dbReference type="AlphaFoldDB" id="A0A917LY17"/>
<comment type="caution">
    <text evidence="21">The sequence shown here is derived from an EMBL/GenBank/DDBJ whole genome shotgun (WGS) entry which is preliminary data.</text>
</comment>
<evidence type="ECO:0000256" key="17">
    <source>
        <dbReference type="ARBA" id="ARBA00023285"/>
    </source>
</evidence>
<dbReference type="PANTHER" id="PTHR43622:SF7">
    <property type="entry name" value="3-DEHYDROQUINATE SYNTHASE, CHLOROPLASTIC"/>
    <property type="match status" value="1"/>
</dbReference>
<feature type="domain" description="3-dehydroquinate synthase C-terminal" evidence="20">
    <location>
        <begin position="178"/>
        <end position="318"/>
    </location>
</feature>
<dbReference type="InterPro" id="IPR050071">
    <property type="entry name" value="Dehydroquinate_synthase"/>
</dbReference>
<dbReference type="NCBIfam" id="TIGR01357">
    <property type="entry name" value="aroB"/>
    <property type="match status" value="1"/>
</dbReference>
<keyword evidence="22" id="KW-1185">Reference proteome</keyword>
<keyword evidence="17 18" id="KW-0170">Cobalt</keyword>
<feature type="binding site" evidence="18">
    <location>
        <position position="181"/>
    </location>
    <ligand>
        <name>Zn(2+)</name>
        <dbReference type="ChEBI" id="CHEBI:29105"/>
    </ligand>
</feature>
<feature type="binding site" evidence="18">
    <location>
        <position position="259"/>
    </location>
    <ligand>
        <name>Zn(2+)</name>
        <dbReference type="ChEBI" id="CHEBI:29105"/>
    </ligand>
</feature>
<keyword evidence="15 18" id="KW-0057">Aromatic amino acid biosynthesis</keyword>
<dbReference type="Pfam" id="PF24621">
    <property type="entry name" value="DHQS_C"/>
    <property type="match status" value="1"/>
</dbReference>
<evidence type="ECO:0000259" key="20">
    <source>
        <dbReference type="Pfam" id="PF24621"/>
    </source>
</evidence>
<dbReference type="Gene3D" id="1.20.1090.10">
    <property type="entry name" value="Dehydroquinate synthase-like - alpha domain"/>
    <property type="match status" value="1"/>
</dbReference>
<evidence type="ECO:0000313" key="21">
    <source>
        <dbReference type="EMBL" id="GGG65291.1"/>
    </source>
</evidence>
<comment type="caution">
    <text evidence="18">Lacks conserved residue(s) required for the propagation of feature annotation.</text>
</comment>
<feature type="binding site" evidence="18">
    <location>
        <begin position="127"/>
        <end position="128"/>
    </location>
    <ligand>
        <name>NAD(+)</name>
        <dbReference type="ChEBI" id="CHEBI:57540"/>
    </ligand>
</feature>
<evidence type="ECO:0000256" key="9">
    <source>
        <dbReference type="ARBA" id="ARBA00022490"/>
    </source>
</evidence>
<evidence type="ECO:0000256" key="5">
    <source>
        <dbReference type="ARBA" id="ARBA00004661"/>
    </source>
</evidence>
<feature type="binding site" evidence="18">
    <location>
        <begin position="69"/>
        <end position="74"/>
    </location>
    <ligand>
        <name>NAD(+)</name>
        <dbReference type="ChEBI" id="CHEBI:57540"/>
    </ligand>
</feature>
<comment type="similarity">
    <text evidence="6 18">Belongs to the sugar phosphate cyclases superfamily. Dehydroquinate synthase family.</text>
</comment>
<feature type="binding site" evidence="18">
    <location>
        <position position="139"/>
    </location>
    <ligand>
        <name>NAD(+)</name>
        <dbReference type="ChEBI" id="CHEBI:57540"/>
    </ligand>
</feature>
<dbReference type="GO" id="GO:0005737">
    <property type="term" value="C:cytoplasm"/>
    <property type="evidence" value="ECO:0007669"/>
    <property type="project" value="UniProtKB-SubCell"/>
</dbReference>
<evidence type="ECO:0000256" key="3">
    <source>
        <dbReference type="ARBA" id="ARBA00001947"/>
    </source>
</evidence>
<feature type="binding site" evidence="18">
    <location>
        <position position="148"/>
    </location>
    <ligand>
        <name>NAD(+)</name>
        <dbReference type="ChEBI" id="CHEBI:57540"/>
    </ligand>
</feature>
<keyword evidence="14 18" id="KW-0520">NAD</keyword>
<dbReference type="EMBL" id="BMFR01000001">
    <property type="protein sequence ID" value="GGG65291.1"/>
    <property type="molecule type" value="Genomic_DNA"/>
</dbReference>
<dbReference type="RefSeq" id="WP_188453863.1">
    <property type="nucleotide sequence ID" value="NZ_BMFR01000001.1"/>
</dbReference>
<dbReference type="InterPro" id="IPR056179">
    <property type="entry name" value="DHQS_C"/>
</dbReference>
<evidence type="ECO:0000256" key="7">
    <source>
        <dbReference type="ARBA" id="ARBA00013031"/>
    </source>
</evidence>
<comment type="pathway">
    <text evidence="5 18">Metabolic intermediate biosynthesis; chorismate biosynthesis; chorismate from D-erythrose 4-phosphate and phosphoenolpyruvate: step 2/7.</text>
</comment>
<protein>
    <recommendedName>
        <fullName evidence="8 18">3-dehydroquinate synthase</fullName>
        <shortName evidence="18">DHQS</shortName>
        <ecNumber evidence="7 18">4.2.3.4</ecNumber>
    </recommendedName>
</protein>
<evidence type="ECO:0000256" key="2">
    <source>
        <dbReference type="ARBA" id="ARBA00001911"/>
    </source>
</evidence>
<reference evidence="21" key="1">
    <citation type="journal article" date="2014" name="Int. J. Syst. Evol. Microbiol.">
        <title>Complete genome sequence of Corynebacterium casei LMG S-19264T (=DSM 44701T), isolated from a smear-ripened cheese.</title>
        <authorList>
            <consortium name="US DOE Joint Genome Institute (JGI-PGF)"/>
            <person name="Walter F."/>
            <person name="Albersmeier A."/>
            <person name="Kalinowski J."/>
            <person name="Ruckert C."/>
        </authorList>
    </citation>
    <scope>NUCLEOTIDE SEQUENCE</scope>
    <source>
        <strain evidence="21">CGMCC 1.12754</strain>
    </source>
</reference>
<dbReference type="SUPFAM" id="SSF56796">
    <property type="entry name" value="Dehydroquinate synthase-like"/>
    <property type="match status" value="1"/>
</dbReference>
<keyword evidence="10 18" id="KW-0028">Amino-acid biosynthesis</keyword>
<feature type="binding site" evidence="18">
    <location>
        <begin position="103"/>
        <end position="107"/>
    </location>
    <ligand>
        <name>NAD(+)</name>
        <dbReference type="ChEBI" id="CHEBI:57540"/>
    </ligand>
</feature>
<dbReference type="GO" id="GO:0000166">
    <property type="term" value="F:nucleotide binding"/>
    <property type="evidence" value="ECO:0007669"/>
    <property type="project" value="UniProtKB-KW"/>
</dbReference>
<comment type="cofactor">
    <cofactor evidence="2 18">
        <name>NAD(+)</name>
        <dbReference type="ChEBI" id="CHEBI:57540"/>
    </cofactor>
</comment>
<evidence type="ECO:0000256" key="12">
    <source>
        <dbReference type="ARBA" id="ARBA00022741"/>
    </source>
</evidence>
<dbReference type="PIRSF" id="PIRSF001455">
    <property type="entry name" value="DHQ_synth"/>
    <property type="match status" value="1"/>
</dbReference>
<comment type="cofactor">
    <cofactor evidence="3">
        <name>Zn(2+)</name>
        <dbReference type="ChEBI" id="CHEBI:29105"/>
    </cofactor>
</comment>
<dbReference type="CDD" id="cd08195">
    <property type="entry name" value="DHQS"/>
    <property type="match status" value="1"/>
</dbReference>
<evidence type="ECO:0000256" key="13">
    <source>
        <dbReference type="ARBA" id="ARBA00022833"/>
    </source>
</evidence>
<dbReference type="Proteomes" id="UP000622860">
    <property type="component" value="Unassembled WGS sequence"/>
</dbReference>
<dbReference type="InterPro" id="IPR030960">
    <property type="entry name" value="DHQS/DOIS_N"/>
</dbReference>
<evidence type="ECO:0000256" key="16">
    <source>
        <dbReference type="ARBA" id="ARBA00023239"/>
    </source>
</evidence>
<evidence type="ECO:0000256" key="4">
    <source>
        <dbReference type="ARBA" id="ARBA00004496"/>
    </source>
</evidence>
<dbReference type="GO" id="GO:0003856">
    <property type="term" value="F:3-dehydroquinate synthase activity"/>
    <property type="evidence" value="ECO:0007669"/>
    <property type="project" value="UniProtKB-UniRule"/>
</dbReference>
<gene>
    <name evidence="18 21" type="primary">aroB</name>
    <name evidence="21" type="ORF">GCM10011398_06190</name>
</gene>
<dbReference type="Pfam" id="PF01761">
    <property type="entry name" value="DHQ_synthase"/>
    <property type="match status" value="1"/>
</dbReference>
<comment type="catalytic activity">
    <reaction evidence="1 18">
        <text>7-phospho-2-dehydro-3-deoxy-D-arabino-heptonate = 3-dehydroquinate + phosphate</text>
        <dbReference type="Rhea" id="RHEA:21968"/>
        <dbReference type="ChEBI" id="CHEBI:32364"/>
        <dbReference type="ChEBI" id="CHEBI:43474"/>
        <dbReference type="ChEBI" id="CHEBI:58394"/>
        <dbReference type="EC" id="4.2.3.4"/>
    </reaction>
</comment>
<evidence type="ECO:0000313" key="22">
    <source>
        <dbReference type="Proteomes" id="UP000622860"/>
    </source>
</evidence>
<keyword evidence="13 18" id="KW-0862">Zinc</keyword>
<dbReference type="GO" id="GO:0009423">
    <property type="term" value="P:chorismate biosynthetic process"/>
    <property type="evidence" value="ECO:0007669"/>
    <property type="project" value="UniProtKB-UniRule"/>
</dbReference>
<evidence type="ECO:0000256" key="15">
    <source>
        <dbReference type="ARBA" id="ARBA00023141"/>
    </source>
</evidence>
<evidence type="ECO:0000256" key="18">
    <source>
        <dbReference type="HAMAP-Rule" id="MF_00110"/>
    </source>
</evidence>
<feature type="domain" description="3-dehydroquinate synthase N-terminal" evidence="19">
    <location>
        <begin position="66"/>
        <end position="176"/>
    </location>
</feature>
<reference evidence="21" key="2">
    <citation type="submission" date="2020-09" db="EMBL/GenBank/DDBJ databases">
        <authorList>
            <person name="Sun Q."/>
            <person name="Zhou Y."/>
        </authorList>
    </citation>
    <scope>NUCLEOTIDE SEQUENCE</scope>
    <source>
        <strain evidence="21">CGMCC 1.12754</strain>
    </source>
</reference>
<evidence type="ECO:0000256" key="14">
    <source>
        <dbReference type="ARBA" id="ARBA00023027"/>
    </source>
</evidence>
<keyword evidence="11 18" id="KW-0479">Metal-binding</keyword>
<evidence type="ECO:0000259" key="19">
    <source>
        <dbReference type="Pfam" id="PF01761"/>
    </source>
</evidence>
<dbReference type="PANTHER" id="PTHR43622">
    <property type="entry name" value="3-DEHYDROQUINATE SYNTHASE"/>
    <property type="match status" value="1"/>
</dbReference>
<dbReference type="HAMAP" id="MF_00110">
    <property type="entry name" value="DHQ_synthase"/>
    <property type="match status" value="1"/>
</dbReference>
<keyword evidence="9 18" id="KW-0963">Cytoplasm</keyword>
<evidence type="ECO:0000256" key="6">
    <source>
        <dbReference type="ARBA" id="ARBA00005412"/>
    </source>
</evidence>
<dbReference type="GO" id="GO:0009073">
    <property type="term" value="P:aromatic amino acid family biosynthetic process"/>
    <property type="evidence" value="ECO:0007669"/>
    <property type="project" value="UniProtKB-KW"/>
</dbReference>
<dbReference type="FunFam" id="3.40.50.1970:FF:000007">
    <property type="entry name" value="Pentafunctional AROM polypeptide"/>
    <property type="match status" value="1"/>
</dbReference>
<keyword evidence="12 18" id="KW-0547">Nucleotide-binding</keyword>
<comment type="cofactor">
    <cofactor evidence="18">
        <name>Co(2+)</name>
        <dbReference type="ChEBI" id="CHEBI:48828"/>
    </cofactor>
    <cofactor evidence="18">
        <name>Zn(2+)</name>
        <dbReference type="ChEBI" id="CHEBI:29105"/>
    </cofactor>
    <text evidence="18">Binds 1 divalent metal cation per subunit. Can use either Co(2+) or Zn(2+).</text>
</comment>
<dbReference type="InterPro" id="IPR016037">
    <property type="entry name" value="DHQ_synth_AroB"/>
</dbReference>